<feature type="domain" description="Sulphotransferase Stf0" evidence="1">
    <location>
        <begin position="4"/>
        <end position="70"/>
    </location>
</feature>
<reference evidence="2 3" key="1">
    <citation type="journal article" date="2012" name="J. Bacteriol.">
        <title>Draft Genome Sequence of Plant Growth-Promoting Rhizobium Mesorhizobium amorphae, Isolated from Zinc-Lead Mine Tailings.</title>
        <authorList>
            <person name="Hao X."/>
            <person name="Lin Y."/>
            <person name="Johnstone L."/>
            <person name="Baltrus D.A."/>
            <person name="Miller S.J."/>
            <person name="Wei G."/>
            <person name="Rensing C."/>
        </authorList>
    </citation>
    <scope>NUCLEOTIDE SEQUENCE [LARGE SCALE GENOMIC DNA]</scope>
    <source>
        <strain evidence="2 3">CCNWGS0123</strain>
    </source>
</reference>
<dbReference type="SUPFAM" id="SSF52540">
    <property type="entry name" value="P-loop containing nucleoside triphosphate hydrolases"/>
    <property type="match status" value="1"/>
</dbReference>
<evidence type="ECO:0000313" key="3">
    <source>
        <dbReference type="Proteomes" id="UP000002949"/>
    </source>
</evidence>
<organism evidence="2 3">
    <name type="scientific">Mesorhizobium amorphae CCNWGS0123</name>
    <dbReference type="NCBI Taxonomy" id="1082933"/>
    <lineage>
        <taxon>Bacteria</taxon>
        <taxon>Pseudomonadati</taxon>
        <taxon>Pseudomonadota</taxon>
        <taxon>Alphaproteobacteria</taxon>
        <taxon>Hyphomicrobiales</taxon>
        <taxon>Phyllobacteriaceae</taxon>
        <taxon>Mesorhizobium</taxon>
    </lineage>
</organism>
<dbReference type="EMBL" id="AGSN01000052">
    <property type="protein sequence ID" value="EHH13357.1"/>
    <property type="molecule type" value="Genomic_DNA"/>
</dbReference>
<dbReference type="InterPro" id="IPR024628">
    <property type="entry name" value="Sulfotransferase_Stf0_dom"/>
</dbReference>
<dbReference type="InterPro" id="IPR027417">
    <property type="entry name" value="P-loop_NTPase"/>
</dbReference>
<proteinExistence type="predicted"/>
<dbReference type="Pfam" id="PF09037">
    <property type="entry name" value="Sulphotransf"/>
    <property type="match status" value="1"/>
</dbReference>
<evidence type="ECO:0000313" key="2">
    <source>
        <dbReference type="EMBL" id="EHH13357.1"/>
    </source>
</evidence>
<name>G6Y4D4_9HYPH</name>
<dbReference type="AlphaFoldDB" id="G6Y4D4"/>
<protein>
    <recommendedName>
        <fullName evidence="1">Sulphotransferase Stf0 domain-containing protein</fullName>
    </recommendedName>
</protein>
<keyword evidence="3" id="KW-1185">Reference proteome</keyword>
<dbReference type="Gene3D" id="3.40.50.300">
    <property type="entry name" value="P-loop containing nucleotide triphosphate hydrolases"/>
    <property type="match status" value="1"/>
</dbReference>
<dbReference type="Proteomes" id="UP000002949">
    <property type="component" value="Unassembled WGS sequence"/>
</dbReference>
<evidence type="ECO:0000259" key="1">
    <source>
        <dbReference type="Pfam" id="PF09037"/>
    </source>
</evidence>
<sequence length="91" mass="10836">MENLAWDGWFAKNGLPCLSLTYEQIQQDPRASLEQIARLADVEPVWEADLKSGLEIQRDTINDEWRKRFLSEYADAPSFRHHRYRIRGFLR</sequence>
<accession>G6Y4D4</accession>
<gene>
    <name evidence="2" type="ORF">MEA186_03964</name>
</gene>
<dbReference type="STRING" id="1082933.A6B35_00680"/>